<dbReference type="GO" id="GO:0031956">
    <property type="term" value="F:medium-chain fatty acid-CoA ligase activity"/>
    <property type="evidence" value="ECO:0007669"/>
    <property type="project" value="TreeGrafter"/>
</dbReference>
<evidence type="ECO:0000256" key="1">
    <source>
        <dbReference type="ARBA" id="ARBA00006432"/>
    </source>
</evidence>
<evidence type="ECO:0000259" key="3">
    <source>
        <dbReference type="Pfam" id="PF00501"/>
    </source>
</evidence>
<dbReference type="SUPFAM" id="SSF56801">
    <property type="entry name" value="Acetyl-CoA synthetase-like"/>
    <property type="match status" value="1"/>
</dbReference>
<dbReference type="PANTHER" id="PTHR43201">
    <property type="entry name" value="ACYL-COA SYNTHETASE"/>
    <property type="match status" value="1"/>
</dbReference>
<keyword evidence="2 5" id="KW-0436">Ligase</keyword>
<dbReference type="InterPro" id="IPR000873">
    <property type="entry name" value="AMP-dep_synth/lig_dom"/>
</dbReference>
<dbReference type="PROSITE" id="PS00455">
    <property type="entry name" value="AMP_BINDING"/>
    <property type="match status" value="1"/>
</dbReference>
<dbReference type="Gene3D" id="3.40.50.12780">
    <property type="entry name" value="N-terminal domain of ligase-like"/>
    <property type="match status" value="1"/>
</dbReference>
<dbReference type="Pfam" id="PF00501">
    <property type="entry name" value="AMP-binding"/>
    <property type="match status" value="1"/>
</dbReference>
<dbReference type="AlphaFoldDB" id="A0A1M6UV79"/>
<dbReference type="GO" id="GO:0006631">
    <property type="term" value="P:fatty acid metabolic process"/>
    <property type="evidence" value="ECO:0007669"/>
    <property type="project" value="TreeGrafter"/>
</dbReference>
<dbReference type="STRING" id="1848.SAMN05443637_11126"/>
<dbReference type="Pfam" id="PF13193">
    <property type="entry name" value="AMP-binding_C"/>
    <property type="match status" value="1"/>
</dbReference>
<keyword evidence="6" id="KW-1185">Reference proteome</keyword>
<accession>A0A1M6UV79</accession>
<evidence type="ECO:0000259" key="4">
    <source>
        <dbReference type="Pfam" id="PF13193"/>
    </source>
</evidence>
<dbReference type="InterPro" id="IPR025110">
    <property type="entry name" value="AMP-bd_C"/>
</dbReference>
<sequence length="537" mass="59215">MPEPLPEPDHADITTLRKLLVDRETTYRDATFLRFEDRAYTYAELASTSNRIANALLERGLRPGDRLAIWMRNRPEYLACLFAAAKAGLVAVTLNPAARAVDGRYLLEDSQAKAIVLGPEVADAFATIRAQLSDPPPEFVTGARGDTTAHELAAANGLRPYDELLSGSAQLPPDPGIGPGTPASIIYTSGTTGPPKGVVLPHGAYPNTARWYGQHVLGAGPDDVFFTCLPLHHCNAQIFTTATALMQGASVAMVENFSASRFLDQLRHYGATVFNFIGMMLVALYKQPVRADDADNPATRAFGIPVPPDLGREFEQRFGVTLLEGYGATETGCGFVFSTPSERRWGYAGRALPYAEVRVVDEEDNDVPTGEVGRIIMRPKRDHIWMLEYHGKPEATAKATRDGWLRLDDFGVLDEGGWLAFRGRGLDWVRRRGENISAIEIEDTCDRHPSVAKSAVVAVPSPLTEEEVKLYVEWKPDAEPDVEGLIAWLRERLAEYKLPRFVDSIPEIPRTATGKIAKYRLDRSPNGQWDAETARTR</sequence>
<comment type="similarity">
    <text evidence="1">Belongs to the ATP-dependent AMP-binding enzyme family.</text>
</comment>
<evidence type="ECO:0000256" key="2">
    <source>
        <dbReference type="ARBA" id="ARBA00022598"/>
    </source>
</evidence>
<dbReference type="PANTHER" id="PTHR43201:SF5">
    <property type="entry name" value="MEDIUM-CHAIN ACYL-COA LIGASE ACSF2, MITOCHONDRIAL"/>
    <property type="match status" value="1"/>
</dbReference>
<reference evidence="5 6" key="1">
    <citation type="submission" date="2016-11" db="EMBL/GenBank/DDBJ databases">
        <authorList>
            <person name="Jaros S."/>
            <person name="Januszkiewicz K."/>
            <person name="Wedrychowicz H."/>
        </authorList>
    </citation>
    <scope>NUCLEOTIDE SEQUENCE [LARGE SCALE GENOMIC DNA]</scope>
    <source>
        <strain evidence="5 6">DSM 43832</strain>
    </source>
</reference>
<evidence type="ECO:0000313" key="5">
    <source>
        <dbReference type="EMBL" id="SHK72956.1"/>
    </source>
</evidence>
<dbReference type="Proteomes" id="UP000184363">
    <property type="component" value="Unassembled WGS sequence"/>
</dbReference>
<gene>
    <name evidence="5" type="ORF">SAMN05443637_11126</name>
</gene>
<dbReference type="InterPro" id="IPR042099">
    <property type="entry name" value="ANL_N_sf"/>
</dbReference>
<organism evidence="5 6">
    <name type="scientific">Pseudonocardia thermophila</name>
    <dbReference type="NCBI Taxonomy" id="1848"/>
    <lineage>
        <taxon>Bacteria</taxon>
        <taxon>Bacillati</taxon>
        <taxon>Actinomycetota</taxon>
        <taxon>Actinomycetes</taxon>
        <taxon>Pseudonocardiales</taxon>
        <taxon>Pseudonocardiaceae</taxon>
        <taxon>Pseudonocardia</taxon>
    </lineage>
</organism>
<proteinExistence type="inferred from homology"/>
<dbReference type="OrthoDB" id="2579187at2"/>
<dbReference type="InterPro" id="IPR045851">
    <property type="entry name" value="AMP-bd_C_sf"/>
</dbReference>
<dbReference type="EMBL" id="FRAP01000011">
    <property type="protein sequence ID" value="SHK72956.1"/>
    <property type="molecule type" value="Genomic_DNA"/>
</dbReference>
<feature type="domain" description="AMP-dependent synthetase/ligase" evidence="3">
    <location>
        <begin position="26"/>
        <end position="378"/>
    </location>
</feature>
<dbReference type="RefSeq" id="WP_073457754.1">
    <property type="nucleotide sequence ID" value="NZ_FRAP01000011.1"/>
</dbReference>
<dbReference type="Gene3D" id="3.30.300.30">
    <property type="match status" value="1"/>
</dbReference>
<evidence type="ECO:0000313" key="6">
    <source>
        <dbReference type="Proteomes" id="UP000184363"/>
    </source>
</evidence>
<protein>
    <submittedName>
        <fullName evidence="5">Crotonobetaine/carnitine-CoA ligase</fullName>
    </submittedName>
</protein>
<name>A0A1M6UV79_PSETH</name>
<dbReference type="InterPro" id="IPR020845">
    <property type="entry name" value="AMP-binding_CS"/>
</dbReference>
<feature type="domain" description="AMP-binding enzyme C-terminal" evidence="4">
    <location>
        <begin position="440"/>
        <end position="515"/>
    </location>
</feature>